<dbReference type="AlphaFoldDB" id="A0A2U1CJL3"/>
<evidence type="ECO:0000313" key="5">
    <source>
        <dbReference type="Proteomes" id="UP000246145"/>
    </source>
</evidence>
<evidence type="ECO:0000313" key="4">
    <source>
        <dbReference type="EMBL" id="PVY61182.1"/>
    </source>
</evidence>
<dbReference type="OrthoDB" id="9796575at2"/>
<dbReference type="Gene3D" id="3.10.20.280">
    <property type="entry name" value="RnfH-like"/>
    <property type="match status" value="1"/>
</dbReference>
<sequence>MEIEAVRRRPGASPPATALPDAAGRHARGAHGTVQVSVVYAECGNAWQTKLAVPEGTDVGTVFRLSGFAEAFPDYPSEAPAVGIFGRRCHLEEPVAEGDRIEIYRPLDFDPMESRRRRAEHRKAAGRQPQFRPRRVRDAGNS</sequence>
<dbReference type="Proteomes" id="UP000246145">
    <property type="component" value="Unassembled WGS sequence"/>
</dbReference>
<dbReference type="STRING" id="1231391.GCA_000308195_01085"/>
<dbReference type="PANTHER" id="PTHR37483:SF1">
    <property type="entry name" value="UPF0125 PROTEIN RATB"/>
    <property type="match status" value="1"/>
</dbReference>
<dbReference type="HAMAP" id="MF_00460">
    <property type="entry name" value="UPF0125_RnfH"/>
    <property type="match status" value="1"/>
</dbReference>
<evidence type="ECO:0000256" key="3">
    <source>
        <dbReference type="SAM" id="MobiDB-lite"/>
    </source>
</evidence>
<comment type="similarity">
    <text evidence="1 2">Belongs to the UPF0125 (RnfH) family.</text>
</comment>
<name>A0A2U1CJL3_9BURK</name>
<organism evidence="4 5">
    <name type="scientific">Pusillimonas noertemannii</name>
    <dbReference type="NCBI Taxonomy" id="305977"/>
    <lineage>
        <taxon>Bacteria</taxon>
        <taxon>Pseudomonadati</taxon>
        <taxon>Pseudomonadota</taxon>
        <taxon>Betaproteobacteria</taxon>
        <taxon>Burkholderiales</taxon>
        <taxon>Alcaligenaceae</taxon>
        <taxon>Pusillimonas</taxon>
    </lineage>
</organism>
<gene>
    <name evidence="4" type="ORF">C7440_2732</name>
</gene>
<accession>A0A2U1CJL3</accession>
<reference evidence="4 5" key="1">
    <citation type="submission" date="2018-04" db="EMBL/GenBank/DDBJ databases">
        <title>Genomic Encyclopedia of Type Strains, Phase IV (KMG-IV): sequencing the most valuable type-strain genomes for metagenomic binning, comparative biology and taxonomic classification.</title>
        <authorList>
            <person name="Goeker M."/>
        </authorList>
    </citation>
    <scope>NUCLEOTIDE SEQUENCE [LARGE SCALE GENOMIC DNA]</scope>
    <source>
        <strain evidence="4 5">DSM 10065</strain>
    </source>
</reference>
<feature type="region of interest" description="Disordered" evidence="3">
    <location>
        <begin position="114"/>
        <end position="142"/>
    </location>
</feature>
<dbReference type="InterPro" id="IPR016155">
    <property type="entry name" value="Mopterin_synth/thiamin_S_b"/>
</dbReference>
<dbReference type="Pfam" id="PF03658">
    <property type="entry name" value="Ub-RnfH"/>
    <property type="match status" value="1"/>
</dbReference>
<dbReference type="PANTHER" id="PTHR37483">
    <property type="entry name" value="UPF0125 PROTEIN RATB"/>
    <property type="match status" value="1"/>
</dbReference>
<feature type="region of interest" description="Disordered" evidence="3">
    <location>
        <begin position="1"/>
        <end position="26"/>
    </location>
</feature>
<dbReference type="InterPro" id="IPR037021">
    <property type="entry name" value="RnfH_sf"/>
</dbReference>
<feature type="compositionally biased region" description="Basic residues" evidence="3">
    <location>
        <begin position="115"/>
        <end position="125"/>
    </location>
</feature>
<proteinExistence type="inferred from homology"/>
<dbReference type="EMBL" id="QEKO01000004">
    <property type="protein sequence ID" value="PVY61182.1"/>
    <property type="molecule type" value="Genomic_DNA"/>
</dbReference>
<evidence type="ECO:0000256" key="1">
    <source>
        <dbReference type="ARBA" id="ARBA00010645"/>
    </source>
</evidence>
<dbReference type="InterPro" id="IPR005346">
    <property type="entry name" value="RnfH"/>
</dbReference>
<comment type="caution">
    <text evidence="4">The sequence shown here is derived from an EMBL/GenBank/DDBJ whole genome shotgun (WGS) entry which is preliminary data.</text>
</comment>
<protein>
    <recommendedName>
        <fullName evidence="2">UPF0125 protein C7440_2732</fullName>
    </recommendedName>
</protein>
<dbReference type="SUPFAM" id="SSF54285">
    <property type="entry name" value="MoaD/ThiS"/>
    <property type="match status" value="1"/>
</dbReference>
<keyword evidence="5" id="KW-1185">Reference proteome</keyword>
<evidence type="ECO:0000256" key="2">
    <source>
        <dbReference type="HAMAP-Rule" id="MF_00460"/>
    </source>
</evidence>
<dbReference type="NCBIfam" id="NF002490">
    <property type="entry name" value="PRK01777.1"/>
    <property type="match status" value="1"/>
</dbReference>